<evidence type="ECO:0000256" key="1">
    <source>
        <dbReference type="SAM" id="MobiDB-lite"/>
    </source>
</evidence>
<organism evidence="2 3">
    <name type="scientific">Heracleum sosnowskyi</name>
    <dbReference type="NCBI Taxonomy" id="360622"/>
    <lineage>
        <taxon>Eukaryota</taxon>
        <taxon>Viridiplantae</taxon>
        <taxon>Streptophyta</taxon>
        <taxon>Embryophyta</taxon>
        <taxon>Tracheophyta</taxon>
        <taxon>Spermatophyta</taxon>
        <taxon>Magnoliopsida</taxon>
        <taxon>eudicotyledons</taxon>
        <taxon>Gunneridae</taxon>
        <taxon>Pentapetalae</taxon>
        <taxon>asterids</taxon>
        <taxon>campanulids</taxon>
        <taxon>Apiales</taxon>
        <taxon>Apiaceae</taxon>
        <taxon>Apioideae</taxon>
        <taxon>apioid superclade</taxon>
        <taxon>Tordylieae</taxon>
        <taxon>Tordyliinae</taxon>
        <taxon>Heracleum</taxon>
    </lineage>
</organism>
<keyword evidence="3" id="KW-1185">Reference proteome</keyword>
<evidence type="ECO:0000313" key="2">
    <source>
        <dbReference type="EMBL" id="KAK1375460.1"/>
    </source>
</evidence>
<sequence length="118" mass="13012">MNYYDTLFGDIVATGERARVANTYFAMNLEVGEKFTEVFGEDDDGKEGNGDSDDNNVQTPPNLFPSSSLKSGRSSGSKRKQSGVECVRRGTRVKGFLGFGQGLKALIFIGFSRVWRRT</sequence>
<dbReference type="Proteomes" id="UP001237642">
    <property type="component" value="Unassembled WGS sequence"/>
</dbReference>
<dbReference type="AlphaFoldDB" id="A0AAD8I0R1"/>
<gene>
    <name evidence="2" type="ORF">POM88_031653</name>
</gene>
<dbReference type="EMBL" id="JAUIZM010000007">
    <property type="protein sequence ID" value="KAK1375460.1"/>
    <property type="molecule type" value="Genomic_DNA"/>
</dbReference>
<reference evidence="2" key="1">
    <citation type="submission" date="2023-02" db="EMBL/GenBank/DDBJ databases">
        <title>Genome of toxic invasive species Heracleum sosnowskyi carries increased number of genes despite the absence of recent whole-genome duplications.</title>
        <authorList>
            <person name="Schelkunov M."/>
            <person name="Shtratnikova V."/>
            <person name="Makarenko M."/>
            <person name="Klepikova A."/>
            <person name="Omelchenko D."/>
            <person name="Novikova G."/>
            <person name="Obukhova E."/>
            <person name="Bogdanov V."/>
            <person name="Penin A."/>
            <person name="Logacheva M."/>
        </authorList>
    </citation>
    <scope>NUCLEOTIDE SEQUENCE</scope>
    <source>
        <strain evidence="2">Hsosn_3</strain>
        <tissue evidence="2">Leaf</tissue>
    </source>
</reference>
<comment type="caution">
    <text evidence="2">The sequence shown here is derived from an EMBL/GenBank/DDBJ whole genome shotgun (WGS) entry which is preliminary data.</text>
</comment>
<protein>
    <submittedName>
        <fullName evidence="2">Uncharacterized protein</fullName>
    </submittedName>
</protein>
<name>A0AAD8I0R1_9APIA</name>
<feature type="region of interest" description="Disordered" evidence="1">
    <location>
        <begin position="39"/>
        <end position="85"/>
    </location>
</feature>
<reference evidence="2" key="2">
    <citation type="submission" date="2023-05" db="EMBL/GenBank/DDBJ databases">
        <authorList>
            <person name="Schelkunov M.I."/>
        </authorList>
    </citation>
    <scope>NUCLEOTIDE SEQUENCE</scope>
    <source>
        <strain evidence="2">Hsosn_3</strain>
        <tissue evidence="2">Leaf</tissue>
    </source>
</reference>
<accession>A0AAD8I0R1</accession>
<evidence type="ECO:0000313" key="3">
    <source>
        <dbReference type="Proteomes" id="UP001237642"/>
    </source>
</evidence>
<proteinExistence type="predicted"/>
<feature type="compositionally biased region" description="Low complexity" evidence="1">
    <location>
        <begin position="66"/>
        <end position="75"/>
    </location>
</feature>
<feature type="compositionally biased region" description="Acidic residues" evidence="1">
    <location>
        <begin position="39"/>
        <end position="54"/>
    </location>
</feature>